<keyword evidence="3" id="KW-0732">Signal</keyword>
<comment type="caution">
    <text evidence="7">The sequence shown here is derived from an EMBL/GenBank/DDBJ whole genome shotgun (WGS) entry which is preliminary data.</text>
</comment>
<feature type="signal peptide" evidence="3">
    <location>
        <begin position="1"/>
        <end position="23"/>
    </location>
</feature>
<dbReference type="InterPro" id="IPR058625">
    <property type="entry name" value="MdtA-like_BSH"/>
</dbReference>
<sequence>MTRDRRLIAGAALSLTAALVASALTWHLAAPTSEAQAQAQPPVPPTVLVSAPVVRETVDWREFSGRFEPSAAVEIRSRVSGHLHSIAFQDGAVVQAGQMLFVIDPRPYRAALDQAHAQHASAEAQVELADLELKRAEQLVSSNAVSQATLDQRRQQKKAADAARALAAAAVSRAEIELGFTEVRAPFAGRVSNRRVDTGALVTDGAMLTTLVALDPVYFVFDISEQDLMAYQAAARRGDVPLLNGRQIPIQARGQSDEDWPLSGTLDFVDNRLEAGAGTIRARAVIPNVQQHITAGQFGRVRLPFSGSYAATLVPETALMTDQADRVVFTVTEDGTIRSSKVNLGARQPDGMRVVRSGVGPQDRVVVSGLLRARPGQKVTAKPAEGEPRAAAIIAPTGG</sequence>
<proteinExistence type="inferred from homology"/>
<dbReference type="Pfam" id="PF25876">
    <property type="entry name" value="HH_MFP_RND"/>
    <property type="match status" value="1"/>
</dbReference>
<dbReference type="NCBIfam" id="TIGR01730">
    <property type="entry name" value="RND_mfp"/>
    <property type="match status" value="1"/>
</dbReference>
<dbReference type="PANTHER" id="PTHR30158:SF24">
    <property type="entry name" value="HLYD FAMILY SECRETION PROTEIN"/>
    <property type="match status" value="1"/>
</dbReference>
<evidence type="ECO:0000259" key="5">
    <source>
        <dbReference type="Pfam" id="PF25917"/>
    </source>
</evidence>
<dbReference type="GO" id="GO:0030313">
    <property type="term" value="C:cell envelope"/>
    <property type="evidence" value="ECO:0007669"/>
    <property type="project" value="UniProtKB-SubCell"/>
</dbReference>
<dbReference type="Gene3D" id="1.10.287.470">
    <property type="entry name" value="Helix hairpin bin"/>
    <property type="match status" value="1"/>
</dbReference>
<dbReference type="GO" id="GO:0005886">
    <property type="term" value="C:plasma membrane"/>
    <property type="evidence" value="ECO:0007669"/>
    <property type="project" value="TreeGrafter"/>
</dbReference>
<comment type="similarity">
    <text evidence="1">Belongs to the membrane fusion protein (MFP) (TC 8.A.1) family.</text>
</comment>
<feature type="domain" description="Multidrug resistance protein MdtA-like barrel-sandwich hybrid" evidence="5">
    <location>
        <begin position="72"/>
        <end position="212"/>
    </location>
</feature>
<organism evidence="7 8">
    <name type="scientific">Ancylobacter aquaticus</name>
    <dbReference type="NCBI Taxonomy" id="100"/>
    <lineage>
        <taxon>Bacteria</taxon>
        <taxon>Pseudomonadati</taxon>
        <taxon>Pseudomonadota</taxon>
        <taxon>Alphaproteobacteria</taxon>
        <taxon>Hyphomicrobiales</taxon>
        <taxon>Xanthobacteraceae</taxon>
        <taxon>Ancylobacter</taxon>
    </lineage>
</organism>
<dbReference type="InterPro" id="IPR006143">
    <property type="entry name" value="RND_pump_MFP"/>
</dbReference>
<dbReference type="AlphaFoldDB" id="A0A4R1I5L0"/>
<dbReference type="Proteomes" id="UP000295030">
    <property type="component" value="Unassembled WGS sequence"/>
</dbReference>
<dbReference type="SUPFAM" id="SSF111369">
    <property type="entry name" value="HlyD-like secretion proteins"/>
    <property type="match status" value="1"/>
</dbReference>
<feature type="chain" id="PRO_5020192874" evidence="3">
    <location>
        <begin position="24"/>
        <end position="399"/>
    </location>
</feature>
<dbReference type="OrthoDB" id="8435523at2"/>
<name>A0A4R1I5L0_ANCAQ</name>
<dbReference type="InterPro" id="IPR006311">
    <property type="entry name" value="TAT_signal"/>
</dbReference>
<evidence type="ECO:0000313" key="8">
    <source>
        <dbReference type="Proteomes" id="UP000295030"/>
    </source>
</evidence>
<evidence type="ECO:0000256" key="2">
    <source>
        <dbReference type="SAM" id="Coils"/>
    </source>
</evidence>
<dbReference type="PANTHER" id="PTHR30158">
    <property type="entry name" value="ACRA/E-RELATED COMPONENT OF DRUG EFFLUX TRANSPORTER"/>
    <property type="match status" value="1"/>
</dbReference>
<reference evidence="7 8" key="1">
    <citation type="submission" date="2019-03" db="EMBL/GenBank/DDBJ databases">
        <title>Genomic Encyclopedia of Type Strains, Phase IV (KMG-IV): sequencing the most valuable type-strain genomes for metagenomic binning, comparative biology and taxonomic classification.</title>
        <authorList>
            <person name="Goeker M."/>
        </authorList>
    </citation>
    <scope>NUCLEOTIDE SEQUENCE [LARGE SCALE GENOMIC DNA]</scope>
    <source>
        <strain evidence="7 8">DSM 101</strain>
    </source>
</reference>
<evidence type="ECO:0000259" key="4">
    <source>
        <dbReference type="Pfam" id="PF25876"/>
    </source>
</evidence>
<dbReference type="Pfam" id="PF25917">
    <property type="entry name" value="BSH_RND"/>
    <property type="match status" value="1"/>
</dbReference>
<accession>A0A4R1I5L0</accession>
<feature type="domain" description="Multidrug resistance protein MdtA-like alpha-helical hairpin" evidence="4">
    <location>
        <begin position="112"/>
        <end position="181"/>
    </location>
</feature>
<dbReference type="EMBL" id="SMFY01000001">
    <property type="protein sequence ID" value="TCK30627.1"/>
    <property type="molecule type" value="Genomic_DNA"/>
</dbReference>
<evidence type="ECO:0000313" key="7">
    <source>
        <dbReference type="EMBL" id="TCK30627.1"/>
    </source>
</evidence>
<evidence type="ECO:0000259" key="6">
    <source>
        <dbReference type="Pfam" id="PF25944"/>
    </source>
</evidence>
<feature type="domain" description="Multidrug resistance protein MdtA-like beta-barrel" evidence="6">
    <location>
        <begin position="216"/>
        <end position="303"/>
    </location>
</feature>
<protein>
    <submittedName>
        <fullName evidence="7">RND family efflux transporter MFP subunit</fullName>
    </submittedName>
</protein>
<dbReference type="RefSeq" id="WP_131833932.1">
    <property type="nucleotide sequence ID" value="NZ_SMFY01000001.1"/>
</dbReference>
<evidence type="ECO:0000256" key="1">
    <source>
        <dbReference type="ARBA" id="ARBA00009477"/>
    </source>
</evidence>
<gene>
    <name evidence="7" type="ORF">EV667_0722</name>
</gene>
<dbReference type="InterPro" id="IPR058624">
    <property type="entry name" value="MdtA-like_HH"/>
</dbReference>
<dbReference type="Gene3D" id="2.40.50.100">
    <property type="match status" value="1"/>
</dbReference>
<dbReference type="PROSITE" id="PS51318">
    <property type="entry name" value="TAT"/>
    <property type="match status" value="1"/>
</dbReference>
<keyword evidence="8" id="KW-1185">Reference proteome</keyword>
<dbReference type="Pfam" id="PF25944">
    <property type="entry name" value="Beta-barrel_RND"/>
    <property type="match status" value="1"/>
</dbReference>
<feature type="coiled-coil region" evidence="2">
    <location>
        <begin position="112"/>
        <end position="139"/>
    </location>
</feature>
<dbReference type="Gene3D" id="2.40.30.170">
    <property type="match status" value="1"/>
</dbReference>
<keyword evidence="2" id="KW-0175">Coiled coil</keyword>
<dbReference type="InterPro" id="IPR058626">
    <property type="entry name" value="MdtA-like_b-barrel"/>
</dbReference>
<dbReference type="GO" id="GO:0022857">
    <property type="term" value="F:transmembrane transporter activity"/>
    <property type="evidence" value="ECO:0007669"/>
    <property type="project" value="InterPro"/>
</dbReference>
<evidence type="ECO:0000256" key="3">
    <source>
        <dbReference type="SAM" id="SignalP"/>
    </source>
</evidence>
<dbReference type="Gene3D" id="2.40.420.20">
    <property type="match status" value="1"/>
</dbReference>
<dbReference type="GO" id="GO:0046677">
    <property type="term" value="P:response to antibiotic"/>
    <property type="evidence" value="ECO:0007669"/>
    <property type="project" value="TreeGrafter"/>
</dbReference>